<protein>
    <submittedName>
        <fullName evidence="2">Membrane protein</fullName>
    </submittedName>
</protein>
<feature type="transmembrane region" description="Helical" evidence="1">
    <location>
        <begin position="316"/>
        <end position="334"/>
    </location>
</feature>
<dbReference type="STRING" id="1193011.LEP1GSC058_0599"/>
<organism evidence="2 3">
    <name type="scientific">Leptospira fainei serovar Hurstbridge str. BUT 6</name>
    <dbReference type="NCBI Taxonomy" id="1193011"/>
    <lineage>
        <taxon>Bacteria</taxon>
        <taxon>Pseudomonadati</taxon>
        <taxon>Spirochaetota</taxon>
        <taxon>Spirochaetia</taxon>
        <taxon>Leptospirales</taxon>
        <taxon>Leptospiraceae</taxon>
        <taxon>Leptospira</taxon>
    </lineage>
</organism>
<accession>S3V3A7</accession>
<dbReference type="OrthoDB" id="2020414at2"/>
<dbReference type="RefSeq" id="WP_016548018.1">
    <property type="nucleotide sequence ID" value="NZ_AKWZ02000002.1"/>
</dbReference>
<keyword evidence="1" id="KW-0812">Transmembrane</keyword>
<proteinExistence type="predicted"/>
<reference evidence="2" key="1">
    <citation type="submission" date="2013-04" db="EMBL/GenBank/DDBJ databases">
        <authorList>
            <person name="Harkins D.M."/>
            <person name="Durkin A.S."/>
            <person name="Selengut J.D."/>
            <person name="Sanka R."/>
            <person name="DePew J."/>
            <person name="Purushe J."/>
            <person name="Ahmed A."/>
            <person name="van der Linden H."/>
            <person name="Goris M.G.A."/>
            <person name="Hartskeerl R.A."/>
            <person name="Vinetz J.M."/>
            <person name="Sutton G.G."/>
            <person name="Nelson W.C."/>
            <person name="Fouts D.E."/>
        </authorList>
    </citation>
    <scope>NUCLEOTIDE SEQUENCE [LARGE SCALE GENOMIC DNA]</scope>
    <source>
        <strain evidence="2">BUT 6</strain>
    </source>
</reference>
<keyword evidence="1" id="KW-1133">Transmembrane helix</keyword>
<dbReference type="Proteomes" id="UP000014540">
    <property type="component" value="Unassembled WGS sequence"/>
</dbReference>
<sequence>MISSFLNRIYERIVSSLLFKWFGPISILLFIYILLVNSWVGEDSYITFRTVENFLNGFGLRWNTYERVQAYTHPLWMFGIAFFGVFRIPLFYAVLLLSWICVAGTFYLLSRDENSIQKTGIAWLALLLVSSRAFVDYSTSGLENPLSFFLLILLFLEGEGFLKEKSGAYIFRFCLILALLYLNRQDTVLFGLPYLGYFFLSSLKSKRVLGTIGFGFLGLLPALIWTLFSILYYGYPFPNTAYAKLNTGIPSGELWLAGLLYLRNSVVWDPVSILTLIFPIVYFLQSFRKKIQPEFLLPLLGILLYLLYIMKIGGDFMAGRFISLPFVAAVFLLTRIRHRSVIIFGFLCFILFTLLNKRSYLYTTPEYHRLRVDGHIVDEKSMYFPKANFLRSLYIKDFPDHVWAEYGRKYRDDLKASPSEFPVCATLNVGYFGYFAGPERRIIDVYALTDPLLSKLQAAKPWRIGHFGRNIPQGYIESVASGENRIKEKNLREYYERLKLLTEAEDLFSSNRLFEIFRENIGVNKQLIDQYKDDLEWQPIPVGVSCGLGKGF</sequence>
<dbReference type="EMBL" id="AKWZ02000002">
    <property type="protein sequence ID" value="EPG75903.1"/>
    <property type="molecule type" value="Genomic_DNA"/>
</dbReference>
<feature type="transmembrane region" description="Helical" evidence="1">
    <location>
        <begin position="291"/>
        <end position="310"/>
    </location>
</feature>
<keyword evidence="1" id="KW-0472">Membrane</keyword>
<feature type="transmembrane region" description="Helical" evidence="1">
    <location>
        <begin position="76"/>
        <end position="109"/>
    </location>
</feature>
<feature type="transmembrane region" description="Helical" evidence="1">
    <location>
        <begin position="266"/>
        <end position="284"/>
    </location>
</feature>
<feature type="transmembrane region" description="Helical" evidence="1">
    <location>
        <begin position="341"/>
        <end position="361"/>
    </location>
</feature>
<comment type="caution">
    <text evidence="2">The sequence shown here is derived from an EMBL/GenBank/DDBJ whole genome shotgun (WGS) entry which is preliminary data.</text>
</comment>
<gene>
    <name evidence="2" type="ORF">LEP1GSC058_0599</name>
</gene>
<evidence type="ECO:0000256" key="1">
    <source>
        <dbReference type="SAM" id="Phobius"/>
    </source>
</evidence>
<evidence type="ECO:0000313" key="3">
    <source>
        <dbReference type="Proteomes" id="UP000014540"/>
    </source>
</evidence>
<evidence type="ECO:0000313" key="2">
    <source>
        <dbReference type="EMBL" id="EPG75903.1"/>
    </source>
</evidence>
<name>S3V3A7_9LEPT</name>
<keyword evidence="3" id="KW-1185">Reference proteome</keyword>
<dbReference type="AlphaFoldDB" id="S3V3A7"/>
<feature type="transmembrane region" description="Helical" evidence="1">
    <location>
        <begin position="212"/>
        <end position="235"/>
    </location>
</feature>
<feature type="transmembrane region" description="Helical" evidence="1">
    <location>
        <begin position="21"/>
        <end position="40"/>
    </location>
</feature>